<dbReference type="EMBL" id="FWFK01000006">
    <property type="protein sequence ID" value="SLN63729.1"/>
    <property type="molecule type" value="Genomic_DNA"/>
</dbReference>
<feature type="transmembrane region" description="Helical" evidence="2">
    <location>
        <begin position="171"/>
        <end position="196"/>
    </location>
</feature>
<feature type="transmembrane region" description="Helical" evidence="2">
    <location>
        <begin position="20"/>
        <end position="39"/>
    </location>
</feature>
<feature type="transmembrane region" description="Helical" evidence="2">
    <location>
        <begin position="300"/>
        <end position="324"/>
    </location>
</feature>
<reference evidence="4 5" key="1">
    <citation type="submission" date="2017-03" db="EMBL/GenBank/DDBJ databases">
        <authorList>
            <person name="Afonso C.L."/>
            <person name="Miller P.J."/>
            <person name="Scott M.A."/>
            <person name="Spackman E."/>
            <person name="Goraichik I."/>
            <person name="Dimitrov K.M."/>
            <person name="Suarez D.L."/>
            <person name="Swayne D.E."/>
        </authorList>
    </citation>
    <scope>NUCLEOTIDE SEQUENCE [LARGE SCALE GENOMIC DNA]</scope>
    <source>
        <strain evidence="4 5">CECT 8625</strain>
    </source>
</reference>
<feature type="transmembrane region" description="Helical" evidence="2">
    <location>
        <begin position="51"/>
        <end position="70"/>
    </location>
</feature>
<dbReference type="GO" id="GO:0005886">
    <property type="term" value="C:plasma membrane"/>
    <property type="evidence" value="ECO:0007669"/>
    <property type="project" value="UniProtKB-SubCell"/>
</dbReference>
<keyword evidence="1" id="KW-0997">Cell inner membrane</keyword>
<dbReference type="Pfam" id="PF06808">
    <property type="entry name" value="DctM"/>
    <property type="match status" value="1"/>
</dbReference>
<dbReference type="InterPro" id="IPR011853">
    <property type="entry name" value="TRAP_DctM-Dct_fused"/>
</dbReference>
<dbReference type="OrthoDB" id="9759894at2"/>
<keyword evidence="1" id="KW-0813">Transport</keyword>
<protein>
    <submittedName>
        <fullName evidence="4">Sialic acid TRAP transporter permease protein SiaT</fullName>
    </submittedName>
</protein>
<evidence type="ECO:0000259" key="3">
    <source>
        <dbReference type="Pfam" id="PF06808"/>
    </source>
</evidence>
<feature type="transmembrane region" description="Helical" evidence="2">
    <location>
        <begin position="590"/>
        <end position="609"/>
    </location>
</feature>
<accession>A0A1X6ZWC3</accession>
<feature type="transmembrane region" description="Helical" evidence="2">
    <location>
        <begin position="497"/>
        <end position="524"/>
    </location>
</feature>
<dbReference type="GO" id="GO:0022857">
    <property type="term" value="F:transmembrane transporter activity"/>
    <property type="evidence" value="ECO:0007669"/>
    <property type="project" value="UniProtKB-UniRule"/>
</dbReference>
<feature type="transmembrane region" description="Helical" evidence="2">
    <location>
        <begin position="400"/>
        <end position="429"/>
    </location>
</feature>
<evidence type="ECO:0000313" key="5">
    <source>
        <dbReference type="Proteomes" id="UP000193570"/>
    </source>
</evidence>
<keyword evidence="2" id="KW-1133">Transmembrane helix</keyword>
<dbReference type="InterPro" id="IPR010656">
    <property type="entry name" value="DctM"/>
</dbReference>
<feature type="transmembrane region" description="Helical" evidence="2">
    <location>
        <begin position="563"/>
        <end position="584"/>
    </location>
</feature>
<gene>
    <name evidence="4" type="primary">siaT_18</name>
    <name evidence="4" type="ORF">ROJ8625_03222</name>
</gene>
<keyword evidence="2" id="KW-0472">Membrane</keyword>
<keyword evidence="2" id="KW-0812">Transmembrane</keyword>
<keyword evidence="5" id="KW-1185">Reference proteome</keyword>
<evidence type="ECO:0000256" key="2">
    <source>
        <dbReference type="SAM" id="Phobius"/>
    </source>
</evidence>
<dbReference type="AlphaFoldDB" id="A0A1X6ZWC3"/>
<sequence>MTPSDTDNAAEARPGLRPAADVLAVAMVGIAVAWAAGLHRMLRLSIYTEQFLAAVLGLAMAYVFLTQPLRSLPPALGRVVDVALAAIALAGGAWLALYYPDLSLAAAIDPGDALRVSVAVLVTLLLALYRVAGWPLTIVVVVFGAYGIWGAALPGQFQALPISPERLASQLALDTGGILGTPLAIAATVVVVFVAFGRLLDHLGGAAFFTDLAAAVMGGFRGGAAKISVAASALFGSISGSAVSNVATTGVITIPLMRRSGFRAEHAGGIEAVASTGGQLTPPVMGAAAFLMAEFLNIPYSQVVLAALVPAAFYYVALFLQADLTAAREGIAGMPAADRPRAGAVLRRGWIFVVPFVALVWALFSLNYQPATAGLVACAILLGVSLVLPEGRRGLRPDRLLGAIASGGPSFAQIVVITAAAGIVIGVLNETGLSFGLTSYLVTFARDEALGLLVLAAAVSIVLGMGMPTIAVYVLLASLVAPALTRLGIEPVAAHLFVLYFGMMSMISPPVAIAAFAAATLSGAGPMRTALAALRFGWPAFVLPFAFAYNPALLLAGGAGQTALSILLTLCGIVGVTVALAGWVRGPLPPALRGVAAALGLALILWPVIL</sequence>
<feature type="transmembrane region" description="Helical" evidence="2">
    <location>
        <begin position="138"/>
        <end position="159"/>
    </location>
</feature>
<evidence type="ECO:0000256" key="1">
    <source>
        <dbReference type="RuleBase" id="RU369079"/>
    </source>
</evidence>
<feature type="domain" description="TRAP C4-dicarboxylate transport system permease DctM subunit" evidence="3">
    <location>
        <begin position="121"/>
        <end position="555"/>
    </location>
</feature>
<name>A0A1X6ZWC3_9RHOB</name>
<feature type="transmembrane region" description="Helical" evidence="2">
    <location>
        <begin position="232"/>
        <end position="254"/>
    </location>
</feature>
<keyword evidence="1" id="KW-1003">Cell membrane</keyword>
<feature type="transmembrane region" description="Helical" evidence="2">
    <location>
        <begin position="345"/>
        <end position="364"/>
    </location>
</feature>
<dbReference type="PANTHER" id="PTHR43849">
    <property type="entry name" value="BLL3936 PROTEIN"/>
    <property type="match status" value="1"/>
</dbReference>
<feature type="transmembrane region" description="Helical" evidence="2">
    <location>
        <begin position="536"/>
        <end position="556"/>
    </location>
</feature>
<evidence type="ECO:0000313" key="4">
    <source>
        <dbReference type="EMBL" id="SLN63729.1"/>
    </source>
</evidence>
<proteinExistence type="predicted"/>
<comment type="function">
    <text evidence="1">Part of the tripartite ATP-independent periplasmic (TRAP) transport system.</text>
</comment>
<dbReference type="RefSeq" id="WP_085792911.1">
    <property type="nucleotide sequence ID" value="NZ_FWFK01000006.1"/>
</dbReference>
<feature type="transmembrane region" description="Helical" evidence="2">
    <location>
        <begin position="449"/>
        <end position="476"/>
    </location>
</feature>
<feature type="transmembrane region" description="Helical" evidence="2">
    <location>
        <begin position="370"/>
        <end position="388"/>
    </location>
</feature>
<dbReference type="PANTHER" id="PTHR43849:SF2">
    <property type="entry name" value="BLL3936 PROTEIN"/>
    <property type="match status" value="1"/>
</dbReference>
<dbReference type="NCBIfam" id="TIGR02123">
    <property type="entry name" value="TRAP_fused"/>
    <property type="match status" value="1"/>
</dbReference>
<organism evidence="4 5">
    <name type="scientific">Roseivivax jejudonensis</name>
    <dbReference type="NCBI Taxonomy" id="1529041"/>
    <lineage>
        <taxon>Bacteria</taxon>
        <taxon>Pseudomonadati</taxon>
        <taxon>Pseudomonadota</taxon>
        <taxon>Alphaproteobacteria</taxon>
        <taxon>Rhodobacterales</taxon>
        <taxon>Roseobacteraceae</taxon>
        <taxon>Roseivivax</taxon>
    </lineage>
</organism>
<comment type="subcellular location">
    <subcellularLocation>
        <location evidence="1">Cell inner membrane</location>
        <topology evidence="1">Multi-pass membrane protein</topology>
    </subcellularLocation>
</comment>
<feature type="transmembrane region" description="Helical" evidence="2">
    <location>
        <begin position="82"/>
        <end position="100"/>
    </location>
</feature>
<dbReference type="Proteomes" id="UP000193570">
    <property type="component" value="Unassembled WGS sequence"/>
</dbReference>